<evidence type="ECO:0000313" key="2">
    <source>
        <dbReference type="EMBL" id="GJS64882.1"/>
    </source>
</evidence>
<reference evidence="2" key="1">
    <citation type="journal article" date="2022" name="Int. J. Mol. Sci.">
        <title>Draft Genome of Tanacetum Coccineum: Genomic Comparison of Closely Related Tanacetum-Family Plants.</title>
        <authorList>
            <person name="Yamashiro T."/>
            <person name="Shiraishi A."/>
            <person name="Nakayama K."/>
            <person name="Satake H."/>
        </authorList>
    </citation>
    <scope>NUCLEOTIDE SEQUENCE</scope>
</reference>
<feature type="compositionally biased region" description="Low complexity" evidence="1">
    <location>
        <begin position="31"/>
        <end position="49"/>
    </location>
</feature>
<feature type="region of interest" description="Disordered" evidence="1">
    <location>
        <begin position="28"/>
        <end position="59"/>
    </location>
</feature>
<reference evidence="2" key="2">
    <citation type="submission" date="2022-01" db="EMBL/GenBank/DDBJ databases">
        <authorList>
            <person name="Yamashiro T."/>
            <person name="Shiraishi A."/>
            <person name="Satake H."/>
            <person name="Nakayama K."/>
        </authorList>
    </citation>
    <scope>NUCLEOTIDE SEQUENCE</scope>
</reference>
<evidence type="ECO:0000313" key="3">
    <source>
        <dbReference type="Proteomes" id="UP001151760"/>
    </source>
</evidence>
<dbReference type="Proteomes" id="UP001151760">
    <property type="component" value="Unassembled WGS sequence"/>
</dbReference>
<sequence length="122" mass="13331">MSTLRQSMSSEAIEELIAQRVADALATYETNQNTKNSNENGNKSGSGSHSDGGSGSRRIVHTTRGCTYKEFLNCQPLNFNNYLIHGSASSQYTWEVSVMVSGFGAFELRVLDIFSVKVDILG</sequence>
<accession>A0ABQ4XIJ9</accession>
<evidence type="ECO:0000256" key="1">
    <source>
        <dbReference type="SAM" id="MobiDB-lite"/>
    </source>
</evidence>
<dbReference type="EMBL" id="BQNB010009536">
    <property type="protein sequence ID" value="GJS64882.1"/>
    <property type="molecule type" value="Genomic_DNA"/>
</dbReference>
<organism evidence="2 3">
    <name type="scientific">Tanacetum coccineum</name>
    <dbReference type="NCBI Taxonomy" id="301880"/>
    <lineage>
        <taxon>Eukaryota</taxon>
        <taxon>Viridiplantae</taxon>
        <taxon>Streptophyta</taxon>
        <taxon>Embryophyta</taxon>
        <taxon>Tracheophyta</taxon>
        <taxon>Spermatophyta</taxon>
        <taxon>Magnoliopsida</taxon>
        <taxon>eudicotyledons</taxon>
        <taxon>Gunneridae</taxon>
        <taxon>Pentapetalae</taxon>
        <taxon>asterids</taxon>
        <taxon>campanulids</taxon>
        <taxon>Asterales</taxon>
        <taxon>Asteraceae</taxon>
        <taxon>Asteroideae</taxon>
        <taxon>Anthemideae</taxon>
        <taxon>Anthemidinae</taxon>
        <taxon>Tanacetum</taxon>
    </lineage>
</organism>
<gene>
    <name evidence="2" type="ORF">Tco_0679446</name>
</gene>
<comment type="caution">
    <text evidence="2">The sequence shown here is derived from an EMBL/GenBank/DDBJ whole genome shotgun (WGS) entry which is preliminary data.</text>
</comment>
<proteinExistence type="predicted"/>
<name>A0ABQ4XIJ9_9ASTR</name>
<protein>
    <submittedName>
        <fullName evidence="2">Uncharacterized protein</fullName>
    </submittedName>
</protein>
<keyword evidence="3" id="KW-1185">Reference proteome</keyword>